<feature type="transmembrane region" description="Helical" evidence="1">
    <location>
        <begin position="12"/>
        <end position="28"/>
    </location>
</feature>
<dbReference type="AlphaFoldDB" id="A0A917H430"/>
<name>A0A917H430_9BACL</name>
<comment type="caution">
    <text evidence="2">The sequence shown here is derived from an EMBL/GenBank/DDBJ whole genome shotgun (WGS) entry which is preliminary data.</text>
</comment>
<feature type="transmembrane region" description="Helical" evidence="1">
    <location>
        <begin position="382"/>
        <end position="400"/>
    </location>
</feature>
<sequence>MRVERIDLRTVTVLAYALMLALTARWVFALDETIAIVVYSGLLLPVFALLRWPNAPVLLMTGFTAMLVGKLIYGATVDPLAGPDEIHYFEQVTTFQTLSDYMPYAMEHIRTQWMNISAVPIFGLLYMPFFKWLQLEDPMAIILLNTVLLLLIVNAAYRMNDKWFKYVLPPSTKPELDPEQSQRTFAVITVFGLMVSPSLMYMSSLFAKDITCVLLGLYGAILMLRKQWIVFVLVMLYATGLRDYAIIYTISFYLLYAQRLRGALIIMIGAVGLIVLQVGPLAVINAGMLSVFLFISPNPSNLGNWEPKLFLRTLEALFMAAMLAMSVFHYFKFKETRRFYLMAAIVIFTYACVLVLVGYATVTGRSLDYGLGTIGDNMVRKKLPVVPVIYTISAYTLVWCRHSFSMKHLKIPTIQRKNASSSNATGGDYDAGTR</sequence>
<dbReference type="Proteomes" id="UP000600247">
    <property type="component" value="Unassembled WGS sequence"/>
</dbReference>
<keyword evidence="1" id="KW-0812">Transmembrane</keyword>
<feature type="transmembrane region" description="Helical" evidence="1">
    <location>
        <begin position="227"/>
        <end position="256"/>
    </location>
</feature>
<organism evidence="2 3">
    <name type="scientific">Paenibacillus radicis</name>
    <name type="common">ex Gao et al. 2016</name>
    <dbReference type="NCBI Taxonomy" id="1737354"/>
    <lineage>
        <taxon>Bacteria</taxon>
        <taxon>Bacillati</taxon>
        <taxon>Bacillota</taxon>
        <taxon>Bacilli</taxon>
        <taxon>Bacillales</taxon>
        <taxon>Paenibacillaceae</taxon>
        <taxon>Paenibacillus</taxon>
    </lineage>
</organism>
<keyword evidence="1" id="KW-0472">Membrane</keyword>
<feature type="transmembrane region" description="Helical" evidence="1">
    <location>
        <begin position="185"/>
        <end position="207"/>
    </location>
</feature>
<keyword evidence="1" id="KW-1133">Transmembrane helix</keyword>
<feature type="transmembrane region" description="Helical" evidence="1">
    <location>
        <begin position="139"/>
        <end position="157"/>
    </location>
</feature>
<evidence type="ECO:0000256" key="1">
    <source>
        <dbReference type="SAM" id="Phobius"/>
    </source>
</evidence>
<feature type="transmembrane region" description="Helical" evidence="1">
    <location>
        <begin position="316"/>
        <end position="333"/>
    </location>
</feature>
<keyword evidence="3" id="KW-1185">Reference proteome</keyword>
<dbReference type="RefSeq" id="WP_188889013.1">
    <property type="nucleotide sequence ID" value="NZ_BMHY01000003.1"/>
</dbReference>
<evidence type="ECO:0000313" key="2">
    <source>
        <dbReference type="EMBL" id="GGG66517.1"/>
    </source>
</evidence>
<protein>
    <submittedName>
        <fullName evidence="2">Uncharacterized protein</fullName>
    </submittedName>
</protein>
<accession>A0A917H430</accession>
<evidence type="ECO:0000313" key="3">
    <source>
        <dbReference type="Proteomes" id="UP000600247"/>
    </source>
</evidence>
<feature type="transmembrane region" description="Helical" evidence="1">
    <location>
        <begin position="34"/>
        <end position="52"/>
    </location>
</feature>
<feature type="transmembrane region" description="Helical" evidence="1">
    <location>
        <begin position="113"/>
        <end position="133"/>
    </location>
</feature>
<feature type="transmembrane region" description="Helical" evidence="1">
    <location>
        <begin position="263"/>
        <end position="296"/>
    </location>
</feature>
<proteinExistence type="predicted"/>
<reference evidence="2 3" key="1">
    <citation type="journal article" date="2014" name="Int. J. Syst. Evol. Microbiol.">
        <title>Complete genome sequence of Corynebacterium casei LMG S-19264T (=DSM 44701T), isolated from a smear-ripened cheese.</title>
        <authorList>
            <consortium name="US DOE Joint Genome Institute (JGI-PGF)"/>
            <person name="Walter F."/>
            <person name="Albersmeier A."/>
            <person name="Kalinowski J."/>
            <person name="Ruckert C."/>
        </authorList>
    </citation>
    <scope>NUCLEOTIDE SEQUENCE [LARGE SCALE GENOMIC DNA]</scope>
    <source>
        <strain evidence="2 3">CGMCC 1.15286</strain>
    </source>
</reference>
<dbReference type="EMBL" id="BMHY01000003">
    <property type="protein sequence ID" value="GGG66517.1"/>
    <property type="molecule type" value="Genomic_DNA"/>
</dbReference>
<feature type="transmembrane region" description="Helical" evidence="1">
    <location>
        <begin position="340"/>
        <end position="362"/>
    </location>
</feature>
<gene>
    <name evidence="2" type="ORF">GCM10010918_21260</name>
</gene>